<comment type="subcellular location">
    <subcellularLocation>
        <location evidence="1">Cytoplasm</location>
        <location evidence="1">Cytoskeleton</location>
        <location evidence="1">Cilium axoneme</location>
    </subcellularLocation>
</comment>
<dbReference type="InterPro" id="IPR032675">
    <property type="entry name" value="LRR_dom_sf"/>
</dbReference>
<keyword evidence="4" id="KW-1185">Reference proteome</keyword>
<dbReference type="EMBL" id="LHPG02000006">
    <property type="protein sequence ID" value="PRW58052.1"/>
    <property type="molecule type" value="Genomic_DNA"/>
</dbReference>
<organism evidence="3 4">
    <name type="scientific">Chlorella sorokiniana</name>
    <name type="common">Freshwater green alga</name>
    <dbReference type="NCBI Taxonomy" id="3076"/>
    <lineage>
        <taxon>Eukaryota</taxon>
        <taxon>Viridiplantae</taxon>
        <taxon>Chlorophyta</taxon>
        <taxon>core chlorophytes</taxon>
        <taxon>Trebouxiophyceae</taxon>
        <taxon>Chlorellales</taxon>
        <taxon>Chlorellaceae</taxon>
        <taxon>Chlorella clade</taxon>
        <taxon>Chlorella</taxon>
    </lineage>
</organism>
<comment type="caution">
    <text evidence="3">The sequence shown here is derived from an EMBL/GenBank/DDBJ whole genome shotgun (WGS) entry which is preliminary data.</text>
</comment>
<dbReference type="InterPro" id="IPR001611">
    <property type="entry name" value="Leu-rich_rpt"/>
</dbReference>
<dbReference type="GO" id="GO:0005930">
    <property type="term" value="C:axoneme"/>
    <property type="evidence" value="ECO:0007669"/>
    <property type="project" value="UniProtKB-SubCell"/>
</dbReference>
<sequence length="266" mass="29290">MKFRQPAWLAGWLAALTQLQQLYLQIGMMPAGLTDSLLSLRQLTSLQLAAASLPPLVALSRLQQLCSWEVILDSSAGQVPSQPLILPPPSAFPCLKEYNLQAPDAAHVQIDGHTFDAALAALLQHTPRLQSRSVVDCLEEEEPFPDSLRTLAGPTFLSLSDNHLEDLPEGPCWAGLRQLDLSHNSFRELPWALSTATQLTSLSVRGDNCFDYACAWGDEDDLLSAHLPALDEFDTSYTKGWVSALMQLARRRPLLSIDTSYIRAEA</sequence>
<keyword evidence="2" id="KW-0732">Signal</keyword>
<evidence type="ECO:0000313" key="3">
    <source>
        <dbReference type="EMBL" id="PRW58052.1"/>
    </source>
</evidence>
<gene>
    <name evidence="3" type="ORF">C2E21_3597</name>
</gene>
<dbReference type="AlphaFoldDB" id="A0A2P6TVF8"/>
<accession>A0A2P6TVF8</accession>
<dbReference type="Pfam" id="PF00560">
    <property type="entry name" value="LRR_1"/>
    <property type="match status" value="1"/>
</dbReference>
<dbReference type="SUPFAM" id="SSF52058">
    <property type="entry name" value="L domain-like"/>
    <property type="match status" value="1"/>
</dbReference>
<evidence type="ECO:0000256" key="1">
    <source>
        <dbReference type="ARBA" id="ARBA00004430"/>
    </source>
</evidence>
<name>A0A2P6TVF8_CHLSO</name>
<evidence type="ECO:0000313" key="4">
    <source>
        <dbReference type="Proteomes" id="UP000239899"/>
    </source>
</evidence>
<evidence type="ECO:0000256" key="2">
    <source>
        <dbReference type="SAM" id="SignalP"/>
    </source>
</evidence>
<dbReference type="Proteomes" id="UP000239899">
    <property type="component" value="Unassembled WGS sequence"/>
</dbReference>
<protein>
    <submittedName>
        <fullName evidence="3">Leucine-rich repeat-containing</fullName>
    </submittedName>
</protein>
<dbReference type="Gene3D" id="3.80.10.10">
    <property type="entry name" value="Ribonuclease Inhibitor"/>
    <property type="match status" value="1"/>
</dbReference>
<proteinExistence type="predicted"/>
<dbReference type="OrthoDB" id="660555at2759"/>
<feature type="signal peptide" evidence="2">
    <location>
        <begin position="1"/>
        <end position="19"/>
    </location>
</feature>
<feature type="chain" id="PRO_5015151476" evidence="2">
    <location>
        <begin position="20"/>
        <end position="266"/>
    </location>
</feature>
<reference evidence="3 4" key="1">
    <citation type="journal article" date="2018" name="Plant J.">
        <title>Genome sequences of Chlorella sorokiniana UTEX 1602 and Micractinium conductrix SAG 241.80: implications to maltose excretion by a green alga.</title>
        <authorList>
            <person name="Arriola M.B."/>
            <person name="Velmurugan N."/>
            <person name="Zhang Y."/>
            <person name="Plunkett M.H."/>
            <person name="Hondzo H."/>
            <person name="Barney B.M."/>
        </authorList>
    </citation>
    <scope>NUCLEOTIDE SEQUENCE [LARGE SCALE GENOMIC DNA]</scope>
    <source>
        <strain evidence="4">UTEX 1602</strain>
    </source>
</reference>